<dbReference type="SMART" id="SM00267">
    <property type="entry name" value="GGDEF"/>
    <property type="match status" value="1"/>
</dbReference>
<evidence type="ECO:0000256" key="2">
    <source>
        <dbReference type="ARBA" id="ARBA00034247"/>
    </source>
</evidence>
<gene>
    <name evidence="6" type="ORF">E1B25_02090</name>
</gene>
<comment type="caution">
    <text evidence="3">Lacks conserved residue(s) required for the propagation of feature annotation.</text>
</comment>
<dbReference type="GO" id="GO:0052621">
    <property type="term" value="F:diguanylate cyclase activity"/>
    <property type="evidence" value="ECO:0007669"/>
    <property type="project" value="UniProtKB-EC"/>
</dbReference>
<dbReference type="EC" id="2.7.7.65" evidence="1"/>
<feature type="domain" description="Response regulatory" evidence="4">
    <location>
        <begin position="4"/>
        <end position="120"/>
    </location>
</feature>
<dbReference type="InterPro" id="IPR011006">
    <property type="entry name" value="CheY-like_superfamily"/>
</dbReference>
<dbReference type="GO" id="GO:0000160">
    <property type="term" value="P:phosphorelay signal transduction system"/>
    <property type="evidence" value="ECO:0007669"/>
    <property type="project" value="InterPro"/>
</dbReference>
<dbReference type="Pfam" id="PF00990">
    <property type="entry name" value="GGDEF"/>
    <property type="match status" value="1"/>
</dbReference>
<dbReference type="InterPro" id="IPR029787">
    <property type="entry name" value="Nucleotide_cyclase"/>
</dbReference>
<organism evidence="6 7">
    <name type="scientific">Antarcticimicrobium sediminis</name>
    <dbReference type="NCBI Taxonomy" id="2546227"/>
    <lineage>
        <taxon>Bacteria</taxon>
        <taxon>Pseudomonadati</taxon>
        <taxon>Pseudomonadota</taxon>
        <taxon>Alphaproteobacteria</taxon>
        <taxon>Rhodobacterales</taxon>
        <taxon>Paracoccaceae</taxon>
        <taxon>Antarcticimicrobium</taxon>
    </lineage>
</organism>
<dbReference type="InterPro" id="IPR050469">
    <property type="entry name" value="Diguanylate_Cyclase"/>
</dbReference>
<dbReference type="PANTHER" id="PTHR45138">
    <property type="entry name" value="REGULATORY COMPONENTS OF SENSORY TRANSDUCTION SYSTEM"/>
    <property type="match status" value="1"/>
</dbReference>
<dbReference type="Gene3D" id="3.40.50.2300">
    <property type="match status" value="1"/>
</dbReference>
<dbReference type="Pfam" id="PF00072">
    <property type="entry name" value="Response_reg"/>
    <property type="match status" value="1"/>
</dbReference>
<accession>A0A4R5F0L7</accession>
<dbReference type="SUPFAM" id="SSF52172">
    <property type="entry name" value="CheY-like"/>
    <property type="match status" value="1"/>
</dbReference>
<dbReference type="SUPFAM" id="SSF55073">
    <property type="entry name" value="Nucleotide cyclase"/>
    <property type="match status" value="1"/>
</dbReference>
<dbReference type="CDD" id="cd01949">
    <property type="entry name" value="GGDEF"/>
    <property type="match status" value="1"/>
</dbReference>
<dbReference type="GO" id="GO:0005886">
    <property type="term" value="C:plasma membrane"/>
    <property type="evidence" value="ECO:0007669"/>
    <property type="project" value="TreeGrafter"/>
</dbReference>
<dbReference type="NCBIfam" id="TIGR00254">
    <property type="entry name" value="GGDEF"/>
    <property type="match status" value="1"/>
</dbReference>
<dbReference type="PROSITE" id="PS50110">
    <property type="entry name" value="RESPONSE_REGULATORY"/>
    <property type="match status" value="1"/>
</dbReference>
<dbReference type="Proteomes" id="UP000294662">
    <property type="component" value="Unassembled WGS sequence"/>
</dbReference>
<dbReference type="GO" id="GO:0043709">
    <property type="term" value="P:cell adhesion involved in single-species biofilm formation"/>
    <property type="evidence" value="ECO:0007669"/>
    <property type="project" value="TreeGrafter"/>
</dbReference>
<dbReference type="AlphaFoldDB" id="A0A4R5F0L7"/>
<dbReference type="PROSITE" id="PS50887">
    <property type="entry name" value="GGDEF"/>
    <property type="match status" value="1"/>
</dbReference>
<dbReference type="RefSeq" id="WP_132827015.1">
    <property type="nucleotide sequence ID" value="NZ_SMFP01000001.1"/>
</dbReference>
<proteinExistence type="predicted"/>
<dbReference type="SMART" id="SM00448">
    <property type="entry name" value="REC"/>
    <property type="match status" value="1"/>
</dbReference>
<dbReference type="InterPro" id="IPR000160">
    <property type="entry name" value="GGDEF_dom"/>
</dbReference>
<evidence type="ECO:0000256" key="1">
    <source>
        <dbReference type="ARBA" id="ARBA00012528"/>
    </source>
</evidence>
<comment type="catalytic activity">
    <reaction evidence="2">
        <text>2 GTP = 3',3'-c-di-GMP + 2 diphosphate</text>
        <dbReference type="Rhea" id="RHEA:24898"/>
        <dbReference type="ChEBI" id="CHEBI:33019"/>
        <dbReference type="ChEBI" id="CHEBI:37565"/>
        <dbReference type="ChEBI" id="CHEBI:58805"/>
        <dbReference type="EC" id="2.7.7.65"/>
    </reaction>
</comment>
<dbReference type="PANTHER" id="PTHR45138:SF9">
    <property type="entry name" value="DIGUANYLATE CYCLASE DGCM-RELATED"/>
    <property type="match status" value="1"/>
</dbReference>
<evidence type="ECO:0000313" key="7">
    <source>
        <dbReference type="Proteomes" id="UP000294662"/>
    </source>
</evidence>
<feature type="domain" description="GGDEF" evidence="5">
    <location>
        <begin position="335"/>
        <end position="473"/>
    </location>
</feature>
<dbReference type="FunFam" id="3.30.70.270:FF:000001">
    <property type="entry name" value="Diguanylate cyclase domain protein"/>
    <property type="match status" value="1"/>
</dbReference>
<comment type="caution">
    <text evidence="6">The sequence shown here is derived from an EMBL/GenBank/DDBJ whole genome shotgun (WGS) entry which is preliminary data.</text>
</comment>
<reference evidence="6 7" key="1">
    <citation type="submission" date="2019-03" db="EMBL/GenBank/DDBJ databases">
        <authorList>
            <person name="Zhang S."/>
        </authorList>
    </citation>
    <scope>NUCLEOTIDE SEQUENCE [LARGE SCALE GENOMIC DNA]</scope>
    <source>
        <strain evidence="6 7">S4J41</strain>
    </source>
</reference>
<name>A0A4R5F0L7_9RHOB</name>
<evidence type="ECO:0000259" key="4">
    <source>
        <dbReference type="PROSITE" id="PS50110"/>
    </source>
</evidence>
<dbReference type="OrthoDB" id="9812260at2"/>
<sequence length="475" mass="50182">MHGTILIADADATRRLMLELQLGAAWYRVVMATRLCDALALARRVRLDLILVAMTLPDGDAPGLRARLHSAPEVRQVPMIALTAQNDRAARLKALAAGIDDALCPPVDDRLLQARIRSLIRTGYSAEGLRLTAGVAGVAAADTLTGLSEPAAGFAHRATQAQIALLTTTGAMADRWRSALNRLAPHHRIVCHRIGAAGSFPISPCPDAAVIELASDAPGDALPLLAGLRAGGSTRDMAVIAVPPAGIPREDAARLAAAALDRGAHDVTAPGFDPEELVLRLAAQLRRKARAEQLHSSVQDGMRAALHDPLTGLYNRRHALPHLREALRTTAERCGMLAVMLADLDRFKAVNDRHGHPVGDAVLIAAARRLRQALPPDAMIARYGGDEFLIVIPCTGRASAEQGAAQLCQRFDQTPIRGPGLSTPVPVTLSIGLAFGPCPEQGSEPAAALIRQADRALYAAKDAGRNQISVAPAQV</sequence>
<keyword evidence="7" id="KW-1185">Reference proteome</keyword>
<evidence type="ECO:0000313" key="6">
    <source>
        <dbReference type="EMBL" id="TDE41025.1"/>
    </source>
</evidence>
<dbReference type="GO" id="GO:1902201">
    <property type="term" value="P:negative regulation of bacterial-type flagellum-dependent cell motility"/>
    <property type="evidence" value="ECO:0007669"/>
    <property type="project" value="TreeGrafter"/>
</dbReference>
<protein>
    <recommendedName>
        <fullName evidence="1">diguanylate cyclase</fullName>
        <ecNumber evidence="1">2.7.7.65</ecNumber>
    </recommendedName>
</protein>
<dbReference type="InterPro" id="IPR001789">
    <property type="entry name" value="Sig_transdc_resp-reg_receiver"/>
</dbReference>
<dbReference type="Gene3D" id="3.30.70.270">
    <property type="match status" value="1"/>
</dbReference>
<evidence type="ECO:0000259" key="5">
    <source>
        <dbReference type="PROSITE" id="PS50887"/>
    </source>
</evidence>
<dbReference type="InterPro" id="IPR043128">
    <property type="entry name" value="Rev_trsase/Diguanyl_cyclase"/>
</dbReference>
<evidence type="ECO:0000256" key="3">
    <source>
        <dbReference type="PROSITE-ProRule" id="PRU00169"/>
    </source>
</evidence>
<dbReference type="EMBL" id="SMFP01000001">
    <property type="protein sequence ID" value="TDE41025.1"/>
    <property type="molecule type" value="Genomic_DNA"/>
</dbReference>